<dbReference type="Proteomes" id="UP000613840">
    <property type="component" value="Unassembled WGS sequence"/>
</dbReference>
<name>A0A917SCS7_9ACTN</name>
<organism evidence="1 2">
    <name type="scientific">Microlunatus endophyticus</name>
    <dbReference type="NCBI Taxonomy" id="1716077"/>
    <lineage>
        <taxon>Bacteria</taxon>
        <taxon>Bacillati</taxon>
        <taxon>Actinomycetota</taxon>
        <taxon>Actinomycetes</taxon>
        <taxon>Propionibacteriales</taxon>
        <taxon>Propionibacteriaceae</taxon>
        <taxon>Microlunatus</taxon>
    </lineage>
</organism>
<reference evidence="1" key="1">
    <citation type="journal article" date="2014" name="Int. J. Syst. Evol. Microbiol.">
        <title>Complete genome sequence of Corynebacterium casei LMG S-19264T (=DSM 44701T), isolated from a smear-ripened cheese.</title>
        <authorList>
            <consortium name="US DOE Joint Genome Institute (JGI-PGF)"/>
            <person name="Walter F."/>
            <person name="Albersmeier A."/>
            <person name="Kalinowski J."/>
            <person name="Ruckert C."/>
        </authorList>
    </citation>
    <scope>NUCLEOTIDE SEQUENCE</scope>
    <source>
        <strain evidence="1">CGMCC 4.7306</strain>
    </source>
</reference>
<comment type="caution">
    <text evidence="1">The sequence shown here is derived from an EMBL/GenBank/DDBJ whole genome shotgun (WGS) entry which is preliminary data.</text>
</comment>
<gene>
    <name evidence="1" type="ORF">GCM10011575_31840</name>
</gene>
<protein>
    <submittedName>
        <fullName evidence="1">Uncharacterized protein</fullName>
    </submittedName>
</protein>
<accession>A0A917SCS7</accession>
<dbReference type="AlphaFoldDB" id="A0A917SCS7"/>
<reference evidence="1" key="2">
    <citation type="submission" date="2020-09" db="EMBL/GenBank/DDBJ databases">
        <authorList>
            <person name="Sun Q."/>
            <person name="Zhou Y."/>
        </authorList>
    </citation>
    <scope>NUCLEOTIDE SEQUENCE</scope>
    <source>
        <strain evidence="1">CGMCC 4.7306</strain>
    </source>
</reference>
<sequence length="76" mass="8431">MTSLISLPIELLPITFGRPNCPDPAHPTRRDDRLYVVQPGAGDWYSASGRPPCGRRFPCPGAYEMATIWDRVGDNT</sequence>
<evidence type="ECO:0000313" key="1">
    <source>
        <dbReference type="EMBL" id="GGL71032.1"/>
    </source>
</evidence>
<keyword evidence="2" id="KW-1185">Reference proteome</keyword>
<proteinExistence type="predicted"/>
<evidence type="ECO:0000313" key="2">
    <source>
        <dbReference type="Proteomes" id="UP000613840"/>
    </source>
</evidence>
<dbReference type="EMBL" id="BMMZ01000008">
    <property type="protein sequence ID" value="GGL71032.1"/>
    <property type="molecule type" value="Genomic_DNA"/>
</dbReference>